<feature type="domain" description="Peptidase U32 collagenase" evidence="1">
    <location>
        <begin position="404"/>
        <end position="523"/>
    </location>
</feature>
<dbReference type="Pfam" id="PF01136">
    <property type="entry name" value="Peptidase_U32"/>
    <property type="match status" value="2"/>
</dbReference>
<comment type="caution">
    <text evidence="2">The sequence shown here is derived from an EMBL/GenBank/DDBJ whole genome shotgun (WGS) entry which is preliminary data.</text>
</comment>
<protein>
    <submittedName>
        <fullName evidence="2">U32 family peptidase</fullName>
    </submittedName>
</protein>
<dbReference type="Pfam" id="PF12392">
    <property type="entry name" value="DUF3656"/>
    <property type="match status" value="1"/>
</dbReference>
<dbReference type="InterPro" id="IPR051454">
    <property type="entry name" value="RNA/ubiquinone_mod_enzymes"/>
</dbReference>
<gene>
    <name evidence="2" type="ORF">H6G83_32535</name>
</gene>
<evidence type="ECO:0000313" key="3">
    <source>
        <dbReference type="Proteomes" id="UP000661112"/>
    </source>
</evidence>
<sequence length="840" mass="93967">MNADLQNPQPSFQRPEILAPAGNWECAKAAVENGADAIYFGLDRFNARMRAQNFTEADLPALMSFLHLRGVKGYVTVNTLIFPQELAEAQQYLRTIIAAGVDAVIVQDVGICRLIRHLSPDFPIHASTQMTITSAAGVEFAKSLGCELVVLARECSLGEINKIQQQISQRVASLPLEVFVHGALCVAYSGQCLTSEALGGRSANRGECAQACRMPYELIADGEMIDLGDRKYLLSPQDLAGLEILPELVKAGVTSLKIEGRLKAPEYVANVTRVYRQALDRVMEELDKAQVSRQERYDLEMAFSRGLYTGWFQGINNQELVHARFGKKRGVYLGEVSRIRNEEVIVKLEAPVKPGDGVVFDCGHPEAKEEGGRVYGVTQKGKEAVLTFGRGNLNFRRVHVGDKLWKTSDPELDKQLRQSFAGDNPQFQRPINWEIYGEVGQPLMAIARDELGNITQVESAIPLVEAHTKPLDTARLQEQFGRLGNTPFRLGTLTNHLKGNLMVPVSELNRMRREVVTQLEELRSQPKRWQLHSNSYQDLLPPSSPPSPLSPSLIVLVRNLKQLQAALQTGVETLYCEFEDPRAYKQAVTLVHQAQQTSPQSPVPSPQIFLAPPRITKPGENWILQQVRAANADGYLIRNYDQLEFFAADRCIGDFSLNVANPLTADYFKQKFGLQRLTASYDLNINQLQDLLTSSPAQWFEVTIHQHIPMFHMEHCVFCAFLSEGTDYTNCGRPCEKHEVKLRDRVGSEHVLQADAGCRNTVFNGTAQTGAEYVQRLIDLGLRHFRIEFVNETPEQVNKTIQRYRQLLKGEITGSQLWRELKLQNQLGVTRGPLGVSALA</sequence>
<dbReference type="PANTHER" id="PTHR30217:SF10">
    <property type="entry name" value="23S RRNA 5-HYDROXYCYTIDINE C2501 SYNTHASE"/>
    <property type="match status" value="1"/>
</dbReference>
<organism evidence="2 3">
    <name type="scientific">Anabaena azotica FACHB-119</name>
    <dbReference type="NCBI Taxonomy" id="947527"/>
    <lineage>
        <taxon>Bacteria</taxon>
        <taxon>Bacillati</taxon>
        <taxon>Cyanobacteriota</taxon>
        <taxon>Cyanophyceae</taxon>
        <taxon>Nostocales</taxon>
        <taxon>Nostocaceae</taxon>
        <taxon>Anabaena</taxon>
        <taxon>Anabaena azotica</taxon>
    </lineage>
</organism>
<dbReference type="RefSeq" id="WP_190479927.1">
    <property type="nucleotide sequence ID" value="NZ_JACJSG010000077.1"/>
</dbReference>
<keyword evidence="3" id="KW-1185">Reference proteome</keyword>
<dbReference type="InterPro" id="IPR020988">
    <property type="entry name" value="Pept_U32_collagenase"/>
</dbReference>
<accession>A0ABR8DDY2</accession>
<dbReference type="InterPro" id="IPR001539">
    <property type="entry name" value="Peptidase_U32"/>
</dbReference>
<evidence type="ECO:0000313" key="2">
    <source>
        <dbReference type="EMBL" id="MBD2505274.1"/>
    </source>
</evidence>
<dbReference type="SUPFAM" id="SSF51395">
    <property type="entry name" value="FMN-linked oxidoreductases"/>
    <property type="match status" value="1"/>
</dbReference>
<proteinExistence type="predicted"/>
<dbReference type="EMBL" id="JACJSG010000077">
    <property type="protein sequence ID" value="MBD2505274.1"/>
    <property type="molecule type" value="Genomic_DNA"/>
</dbReference>
<name>A0ABR8DDY2_9NOST</name>
<dbReference type="Proteomes" id="UP000661112">
    <property type="component" value="Unassembled WGS sequence"/>
</dbReference>
<reference evidence="2 3" key="1">
    <citation type="journal article" date="2020" name="ISME J.">
        <title>Comparative genomics reveals insights into cyanobacterial evolution and habitat adaptation.</title>
        <authorList>
            <person name="Chen M.Y."/>
            <person name="Teng W.K."/>
            <person name="Zhao L."/>
            <person name="Hu C.X."/>
            <person name="Zhou Y.K."/>
            <person name="Han B.P."/>
            <person name="Song L.R."/>
            <person name="Shu W.S."/>
        </authorList>
    </citation>
    <scope>NUCLEOTIDE SEQUENCE [LARGE SCALE GENOMIC DNA]</scope>
    <source>
        <strain evidence="2 3">FACHB-119</strain>
    </source>
</reference>
<evidence type="ECO:0000259" key="1">
    <source>
        <dbReference type="Pfam" id="PF12392"/>
    </source>
</evidence>
<dbReference type="PANTHER" id="PTHR30217">
    <property type="entry name" value="PEPTIDASE U32 FAMILY"/>
    <property type="match status" value="1"/>
</dbReference>